<evidence type="ECO:0000313" key="1">
    <source>
        <dbReference type="EMBL" id="KAK8156012.1"/>
    </source>
</evidence>
<gene>
    <name evidence="1" type="ORF">IWX90DRAFT_443456</name>
</gene>
<protein>
    <submittedName>
        <fullName evidence="1">Uncharacterized protein</fullName>
    </submittedName>
</protein>
<reference evidence="1 2" key="1">
    <citation type="journal article" date="2022" name="G3 (Bethesda)">
        <title>Enemy or ally: a genomic approach to elucidate the lifestyle of Phyllosticta citrichinaensis.</title>
        <authorList>
            <person name="Buijs V.A."/>
            <person name="Groenewald J.Z."/>
            <person name="Haridas S."/>
            <person name="LaButti K.M."/>
            <person name="Lipzen A."/>
            <person name="Martin F.M."/>
            <person name="Barry K."/>
            <person name="Grigoriev I.V."/>
            <person name="Crous P.W."/>
            <person name="Seidl M.F."/>
        </authorList>
    </citation>
    <scope>NUCLEOTIDE SEQUENCE [LARGE SCALE GENOMIC DNA]</scope>
    <source>
        <strain evidence="1 2">CBS 129764</strain>
    </source>
</reference>
<dbReference type="EMBL" id="JBBWUH010000010">
    <property type="protein sequence ID" value="KAK8156012.1"/>
    <property type="molecule type" value="Genomic_DNA"/>
</dbReference>
<dbReference type="Proteomes" id="UP001456524">
    <property type="component" value="Unassembled WGS sequence"/>
</dbReference>
<organism evidence="1 2">
    <name type="scientific">Phyllosticta citrichinensis</name>
    <dbReference type="NCBI Taxonomy" id="1130410"/>
    <lineage>
        <taxon>Eukaryota</taxon>
        <taxon>Fungi</taxon>
        <taxon>Dikarya</taxon>
        <taxon>Ascomycota</taxon>
        <taxon>Pezizomycotina</taxon>
        <taxon>Dothideomycetes</taxon>
        <taxon>Dothideomycetes incertae sedis</taxon>
        <taxon>Botryosphaeriales</taxon>
        <taxon>Phyllostictaceae</taxon>
        <taxon>Phyllosticta</taxon>
    </lineage>
</organism>
<name>A0ABR1XJ13_9PEZI</name>
<evidence type="ECO:0000313" key="2">
    <source>
        <dbReference type="Proteomes" id="UP001456524"/>
    </source>
</evidence>
<sequence>MALFLTPLRAHTWQRKALAAVAFAFGTAGMHAYMNRHDDKRQTTHDLTTWDMMGVDDKKTRCSDGQSSGCRVSAYISIRWWWWYCRGVVSSS</sequence>
<proteinExistence type="predicted"/>
<accession>A0ABR1XJ13</accession>
<keyword evidence="2" id="KW-1185">Reference proteome</keyword>
<comment type="caution">
    <text evidence="1">The sequence shown here is derived from an EMBL/GenBank/DDBJ whole genome shotgun (WGS) entry which is preliminary data.</text>
</comment>